<reference evidence="3" key="1">
    <citation type="journal article" date="2011" name="PLoS Biol.">
        <title>Gene gain and loss during evolution of obligate parasitism in the white rust pathogen of Arabidopsis thaliana.</title>
        <authorList>
            <person name="Kemen E."/>
            <person name="Gardiner A."/>
            <person name="Schultz-Larsen T."/>
            <person name="Kemen A.C."/>
            <person name="Balmuth A.L."/>
            <person name="Robert-Seilaniantz A."/>
            <person name="Bailey K."/>
            <person name="Holub E."/>
            <person name="Studholme D.J."/>
            <person name="Maclean D."/>
            <person name="Jones J.D."/>
        </authorList>
    </citation>
    <scope>NUCLEOTIDE SEQUENCE</scope>
</reference>
<feature type="domain" description="DDE-1" evidence="2">
    <location>
        <begin position="46"/>
        <end position="154"/>
    </location>
</feature>
<dbReference type="HOGENOM" id="CLU_1339621_0_0_1"/>
<dbReference type="Pfam" id="PF03184">
    <property type="entry name" value="DDE_1"/>
    <property type="match status" value="1"/>
</dbReference>
<dbReference type="AlphaFoldDB" id="F0WFC7"/>
<organism evidence="3">
    <name type="scientific">Albugo laibachii Nc14</name>
    <dbReference type="NCBI Taxonomy" id="890382"/>
    <lineage>
        <taxon>Eukaryota</taxon>
        <taxon>Sar</taxon>
        <taxon>Stramenopiles</taxon>
        <taxon>Oomycota</taxon>
        <taxon>Peronosporomycetes</taxon>
        <taxon>Albuginales</taxon>
        <taxon>Albuginaceae</taxon>
        <taxon>Albugo</taxon>
    </lineage>
</organism>
<feature type="region of interest" description="Disordered" evidence="1">
    <location>
        <begin position="186"/>
        <end position="205"/>
    </location>
</feature>
<accession>F0WFC7</accession>
<gene>
    <name evidence="3" type="primary">AlNc14C82G5317</name>
    <name evidence="3" type="ORF">ALNC14_060520</name>
</gene>
<evidence type="ECO:0000313" key="3">
    <source>
        <dbReference type="EMBL" id="CCA19909.1"/>
    </source>
</evidence>
<proteinExistence type="predicted"/>
<reference evidence="3" key="2">
    <citation type="submission" date="2011-02" db="EMBL/GenBank/DDBJ databases">
        <authorList>
            <person name="MacLean D."/>
        </authorList>
    </citation>
    <scope>NUCLEOTIDE SEQUENCE</scope>
</reference>
<dbReference type="InterPro" id="IPR004875">
    <property type="entry name" value="DDE_SF_endonuclease_dom"/>
</dbReference>
<protein>
    <submittedName>
        <fullName evidence="3">AlNc14C82G5317 protein</fullName>
    </submittedName>
</protein>
<name>F0WFC7_9STRA</name>
<evidence type="ECO:0000256" key="1">
    <source>
        <dbReference type="SAM" id="MobiDB-lite"/>
    </source>
</evidence>
<evidence type="ECO:0000259" key="2">
    <source>
        <dbReference type="Pfam" id="PF03184"/>
    </source>
</evidence>
<dbReference type="EMBL" id="FR824127">
    <property type="protein sequence ID" value="CCA19909.1"/>
    <property type="molecule type" value="Genomic_DNA"/>
</dbReference>
<sequence>MAAAAEKFWVSADRVCCELGITQIYNADQSGICFEYLPKLTDIKVLSESSGAQIYGNKFGWWNSALSIEFLDYHFAARDSEEPVLLLWDDFSAHWTEEVAQHAEELNVLLLKVPPGLTSVFQPADVAWFGPLKRRIRDKWVHFVVQQLKDHDAKADQALFKSTTSITIRCSQLGVQIVAATGPADREERLQTGYDTREHSRVAPR</sequence>
<dbReference type="GO" id="GO:0003676">
    <property type="term" value="F:nucleic acid binding"/>
    <property type="evidence" value="ECO:0007669"/>
    <property type="project" value="InterPro"/>
</dbReference>